<accession>A0A816A7M5</accession>
<proteinExistence type="predicted"/>
<dbReference type="Proteomes" id="UP000663834">
    <property type="component" value="Unassembled WGS sequence"/>
</dbReference>
<protein>
    <submittedName>
        <fullName evidence="1">Uncharacterized protein</fullName>
    </submittedName>
</protein>
<dbReference type="EMBL" id="CAJNOV010017632">
    <property type="protein sequence ID" value="CAF1610381.1"/>
    <property type="molecule type" value="Genomic_DNA"/>
</dbReference>
<dbReference type="OrthoDB" id="10014845at2759"/>
<reference evidence="1" key="1">
    <citation type="submission" date="2021-02" db="EMBL/GenBank/DDBJ databases">
        <authorList>
            <person name="Nowell W R."/>
        </authorList>
    </citation>
    <scope>NUCLEOTIDE SEQUENCE</scope>
</reference>
<dbReference type="EMBL" id="CAJNOW010011146">
    <property type="protein sequence ID" value="CAF1593790.1"/>
    <property type="molecule type" value="Genomic_DNA"/>
</dbReference>
<dbReference type="EMBL" id="CAJOBH010225249">
    <property type="protein sequence ID" value="CAF5047185.1"/>
    <property type="molecule type" value="Genomic_DNA"/>
</dbReference>
<dbReference type="Proteomes" id="UP000663855">
    <property type="component" value="Unassembled WGS sequence"/>
</dbReference>
<organism evidence="1 5">
    <name type="scientific">Rotaria magnacalcarata</name>
    <dbReference type="NCBI Taxonomy" id="392030"/>
    <lineage>
        <taxon>Eukaryota</taxon>
        <taxon>Metazoa</taxon>
        <taxon>Spiralia</taxon>
        <taxon>Gnathifera</taxon>
        <taxon>Rotifera</taxon>
        <taxon>Eurotatoria</taxon>
        <taxon>Bdelloidea</taxon>
        <taxon>Philodinida</taxon>
        <taxon>Philodinidae</taxon>
        <taxon>Rotaria</taxon>
    </lineage>
</organism>
<evidence type="ECO:0000313" key="3">
    <source>
        <dbReference type="EMBL" id="CAF5047185.1"/>
    </source>
</evidence>
<evidence type="ECO:0000313" key="4">
    <source>
        <dbReference type="EMBL" id="CAF5146641.1"/>
    </source>
</evidence>
<gene>
    <name evidence="3" type="ORF">BYL167_LOCUS57626</name>
    <name evidence="2" type="ORF">CJN711_LOCUS36434</name>
    <name evidence="4" type="ORF">GIL414_LOCUS64805</name>
    <name evidence="1" type="ORF">KQP761_LOCUS21475</name>
</gene>
<dbReference type="AlphaFoldDB" id="A0A816A7M5"/>
<dbReference type="EMBL" id="CAJOBJ010283625">
    <property type="protein sequence ID" value="CAF5146641.1"/>
    <property type="molecule type" value="Genomic_DNA"/>
</dbReference>
<sequence>MPEHELDLSTLSLAYRTVTRSDKDFLPLTDNDQYLLLRQHPNLCFYDQEMNLVKETLWSHGNIWDMCWSLAIEKFIILEENSIFLLDENTMSIDNIYTIEGRTWVSCTCSNTILYAVTHEWGPSIMEFKLLPTIELTKKWTHPVTCTEDEFINDIGYNNGSIALLVDSKPDISLRIDLRYKKTLDRIWSLRLDIKDVGDTIFRFCPLTCHEWPVVDHKQARLLQITTNGKMKKTGKYQSKPYRATLLYFVFEELA</sequence>
<evidence type="ECO:0000313" key="2">
    <source>
        <dbReference type="EMBL" id="CAF1610381.1"/>
    </source>
</evidence>
<dbReference type="Proteomes" id="UP000681720">
    <property type="component" value="Unassembled WGS sequence"/>
</dbReference>
<comment type="caution">
    <text evidence="1">The sequence shown here is derived from an EMBL/GenBank/DDBJ whole genome shotgun (WGS) entry which is preliminary data.</text>
</comment>
<evidence type="ECO:0000313" key="5">
    <source>
        <dbReference type="Proteomes" id="UP000663834"/>
    </source>
</evidence>
<evidence type="ECO:0000313" key="1">
    <source>
        <dbReference type="EMBL" id="CAF1593790.1"/>
    </source>
</evidence>
<dbReference type="Proteomes" id="UP000681967">
    <property type="component" value="Unassembled WGS sequence"/>
</dbReference>
<name>A0A816A7M5_9BILA</name>